<evidence type="ECO:0000259" key="14">
    <source>
        <dbReference type="Pfam" id="PF00593"/>
    </source>
</evidence>
<evidence type="ECO:0000313" key="17">
    <source>
        <dbReference type="Proteomes" id="UP000235162"/>
    </source>
</evidence>
<dbReference type="SUPFAM" id="SSF56935">
    <property type="entry name" value="Porins"/>
    <property type="match status" value="1"/>
</dbReference>
<evidence type="ECO:0000256" key="9">
    <source>
        <dbReference type="ARBA" id="ARBA00023136"/>
    </source>
</evidence>
<evidence type="ECO:0000256" key="3">
    <source>
        <dbReference type="ARBA" id="ARBA00022452"/>
    </source>
</evidence>
<evidence type="ECO:0000256" key="4">
    <source>
        <dbReference type="ARBA" id="ARBA00022496"/>
    </source>
</evidence>
<dbReference type="PANTHER" id="PTHR32552">
    <property type="entry name" value="FERRICHROME IRON RECEPTOR-RELATED"/>
    <property type="match status" value="1"/>
</dbReference>
<dbReference type="InterPro" id="IPR012910">
    <property type="entry name" value="Plug_dom"/>
</dbReference>
<dbReference type="EMBL" id="PKUR01000001">
    <property type="protein sequence ID" value="PLW87517.1"/>
    <property type="molecule type" value="Genomic_DNA"/>
</dbReference>
<keyword evidence="17" id="KW-1185">Reference proteome</keyword>
<evidence type="ECO:0000256" key="6">
    <source>
        <dbReference type="ARBA" id="ARBA00023004"/>
    </source>
</evidence>
<dbReference type="InterPro" id="IPR000531">
    <property type="entry name" value="Beta-barrel_TonB"/>
</dbReference>
<accession>A0AAP8MHD1</accession>
<evidence type="ECO:0000256" key="2">
    <source>
        <dbReference type="ARBA" id="ARBA00022448"/>
    </source>
</evidence>
<evidence type="ECO:0000256" key="7">
    <source>
        <dbReference type="ARBA" id="ARBA00023065"/>
    </source>
</evidence>
<dbReference type="PROSITE" id="PS52016">
    <property type="entry name" value="TONB_DEPENDENT_REC_3"/>
    <property type="match status" value="1"/>
</dbReference>
<reference evidence="16 17" key="1">
    <citation type="submission" date="2018-01" db="EMBL/GenBank/DDBJ databases">
        <title>The draft genome sequence of Halioglobus japonicus S1-36.</title>
        <authorList>
            <person name="Du Z.-J."/>
            <person name="Shi M.-J."/>
        </authorList>
    </citation>
    <scope>NUCLEOTIDE SEQUENCE [LARGE SCALE GENOMIC DNA]</scope>
    <source>
        <strain evidence="16 17">S1-36</strain>
    </source>
</reference>
<keyword evidence="4" id="KW-0410">Iron transport</keyword>
<feature type="domain" description="TonB-dependent receptor-like beta-barrel" evidence="14">
    <location>
        <begin position="303"/>
        <end position="831"/>
    </location>
</feature>
<dbReference type="InterPro" id="IPR039426">
    <property type="entry name" value="TonB-dep_rcpt-like"/>
</dbReference>
<comment type="similarity">
    <text evidence="11 12">Belongs to the TonB-dependent receptor family.</text>
</comment>
<protein>
    <recommendedName>
        <fullName evidence="18">TonB-dependent receptor</fullName>
    </recommendedName>
</protein>
<evidence type="ECO:0008006" key="18">
    <source>
        <dbReference type="Google" id="ProtNLM"/>
    </source>
</evidence>
<dbReference type="Gene3D" id="2.40.170.20">
    <property type="entry name" value="TonB-dependent receptor, beta-barrel domain"/>
    <property type="match status" value="1"/>
</dbReference>
<feature type="chain" id="PRO_5042927389" description="TonB-dependent receptor" evidence="13">
    <location>
        <begin position="20"/>
        <end position="868"/>
    </location>
</feature>
<organism evidence="16 17">
    <name type="scientific">Halioglobus japonicus</name>
    <dbReference type="NCBI Taxonomy" id="930805"/>
    <lineage>
        <taxon>Bacteria</taxon>
        <taxon>Pseudomonadati</taxon>
        <taxon>Pseudomonadota</taxon>
        <taxon>Gammaproteobacteria</taxon>
        <taxon>Cellvibrionales</taxon>
        <taxon>Halieaceae</taxon>
        <taxon>Halioglobus</taxon>
    </lineage>
</organism>
<evidence type="ECO:0000256" key="12">
    <source>
        <dbReference type="RuleBase" id="RU003357"/>
    </source>
</evidence>
<keyword evidence="6" id="KW-0408">Iron</keyword>
<evidence type="ECO:0000256" key="11">
    <source>
        <dbReference type="PROSITE-ProRule" id="PRU01360"/>
    </source>
</evidence>
<dbReference type="RefSeq" id="WP_102106102.1">
    <property type="nucleotide sequence ID" value="NZ_BMYL01000001.1"/>
</dbReference>
<sequence length="868" mass="95212">MYAKFRMFSHVVASKSALAIAIGTAGMSPIVVHSQMVLEEVIVTARKREESLQETPVAISALSGDDLEDLGLRDISNLSEVVPNVDSGDGNGTSGAGSVFIRGIGARNTGVNFDSGVGIYVDGVYVSRPDGAVLDNVDLQSIQVLRGPQGTLFGKNTTGGAILYTTNKPVDIFEGSAEVRVGNYDRLDGKLTVNIPLVGDTLMSRFSLYSTSRDGLMTNDLSGAPGNDSLDGDEFTDVNRHGGQAQLRWIASDDLVFDLNYNYNASDQSARGLDCEVVTGIDGTGWQAALQNSTIVEPATGQSIADWCQANADLGPETIQSDLPGRYESEVQSLALTADWYISDSLSFRSITAYRTTEGGETNDLDGTGIPLLHRTNFDFADAELRATDQFSQEFQFTGTAFDDKLDYIVGFFGFWEETDAGTAVSPSGPFFGSLYDLPPFVTGEDCTTGNCAFYINQTTTLYTENTSYSLYSQADWNFNDDWRLTLGLRYTSEERELQRIFQTPDFSNDVSTGTPPLEIAGIGDIFKGGNFYYFPDGPSSFNPHHGFVPSLTDPLDPGSVDPLYDQTMKIDNDDWTPMVSLQRNFGETGFMEYGTAYITAANGFLSGGVSDTTDVFTGEIYAYKPEKVWNYEIGFKMDAWDRRLRLNTALFYTDYQDRQLTTVTVNPTTGRIAGSTINAEKSTIAGLEIESILLPIPNLQIIANVTFNKGDIDKYEDVRIVTSGALDNPTCVAPATPPGIDVCLVDRSDEDLPRLPEQIYYLALQYNWETSVGLITPLLTWSYRTEVENCFDQSSCESGIYRGDQESLGARLTWTSPEEQWRITAYGTNLTDERYVIGGVPLVDVLETAGKQYNLPRMYGIEAAFTW</sequence>
<dbReference type="GO" id="GO:0006826">
    <property type="term" value="P:iron ion transport"/>
    <property type="evidence" value="ECO:0007669"/>
    <property type="project" value="UniProtKB-KW"/>
</dbReference>
<gene>
    <name evidence="16" type="ORF">C0029_02715</name>
</gene>
<keyword evidence="9 11" id="KW-0472">Membrane</keyword>
<proteinExistence type="inferred from homology"/>
<dbReference type="InterPro" id="IPR036942">
    <property type="entry name" value="Beta-barrel_TonB_sf"/>
</dbReference>
<feature type="signal peptide" evidence="13">
    <location>
        <begin position="1"/>
        <end position="19"/>
    </location>
</feature>
<keyword evidence="2 11" id="KW-0813">Transport</keyword>
<dbReference type="AlphaFoldDB" id="A0AAP8MHD1"/>
<name>A0AAP8MHD1_9GAMM</name>
<dbReference type="Pfam" id="PF07715">
    <property type="entry name" value="Plug"/>
    <property type="match status" value="1"/>
</dbReference>
<evidence type="ECO:0000256" key="13">
    <source>
        <dbReference type="SAM" id="SignalP"/>
    </source>
</evidence>
<comment type="caution">
    <text evidence="16">The sequence shown here is derived from an EMBL/GenBank/DDBJ whole genome shotgun (WGS) entry which is preliminary data.</text>
</comment>
<feature type="domain" description="TonB-dependent receptor plug" evidence="15">
    <location>
        <begin position="52"/>
        <end position="161"/>
    </location>
</feature>
<comment type="subcellular location">
    <subcellularLocation>
        <location evidence="1 11">Cell outer membrane</location>
        <topology evidence="1 11">Multi-pass membrane protein</topology>
    </subcellularLocation>
</comment>
<evidence type="ECO:0000259" key="15">
    <source>
        <dbReference type="Pfam" id="PF07715"/>
    </source>
</evidence>
<evidence type="ECO:0000313" key="16">
    <source>
        <dbReference type="EMBL" id="PLW87517.1"/>
    </source>
</evidence>
<keyword evidence="13" id="KW-0732">Signal</keyword>
<keyword evidence="3 11" id="KW-1134">Transmembrane beta strand</keyword>
<keyword evidence="10 11" id="KW-0998">Cell outer membrane</keyword>
<dbReference type="Pfam" id="PF00593">
    <property type="entry name" value="TonB_dep_Rec_b-barrel"/>
    <property type="match status" value="1"/>
</dbReference>
<dbReference type="PANTHER" id="PTHR32552:SF81">
    <property type="entry name" value="TONB-DEPENDENT OUTER MEMBRANE RECEPTOR"/>
    <property type="match status" value="1"/>
</dbReference>
<evidence type="ECO:0000256" key="10">
    <source>
        <dbReference type="ARBA" id="ARBA00023237"/>
    </source>
</evidence>
<evidence type="ECO:0000256" key="8">
    <source>
        <dbReference type="ARBA" id="ARBA00023077"/>
    </source>
</evidence>
<keyword evidence="7" id="KW-0406">Ion transport</keyword>
<dbReference type="Proteomes" id="UP000235162">
    <property type="component" value="Unassembled WGS sequence"/>
</dbReference>
<keyword evidence="8 12" id="KW-0798">TonB box</keyword>
<evidence type="ECO:0000256" key="1">
    <source>
        <dbReference type="ARBA" id="ARBA00004571"/>
    </source>
</evidence>
<dbReference type="GO" id="GO:0009279">
    <property type="term" value="C:cell outer membrane"/>
    <property type="evidence" value="ECO:0007669"/>
    <property type="project" value="UniProtKB-SubCell"/>
</dbReference>
<evidence type="ECO:0000256" key="5">
    <source>
        <dbReference type="ARBA" id="ARBA00022692"/>
    </source>
</evidence>
<keyword evidence="5 11" id="KW-0812">Transmembrane</keyword>